<evidence type="ECO:0000313" key="2">
    <source>
        <dbReference type="EMBL" id="SMY26417.1"/>
    </source>
</evidence>
<accession>A0A1Y6LPV6</accession>
<feature type="region of interest" description="Disordered" evidence="1">
    <location>
        <begin position="1"/>
        <end position="36"/>
    </location>
</feature>
<name>A0A1Y6LPV6_ZYMTR</name>
<evidence type="ECO:0000313" key="3">
    <source>
        <dbReference type="Proteomes" id="UP000215453"/>
    </source>
</evidence>
<dbReference type="AlphaFoldDB" id="A0A1Y6LPV6"/>
<organism evidence="2 3">
    <name type="scientific">Zymoseptoria tritici ST99CH_1A5</name>
    <dbReference type="NCBI Taxonomy" id="1276529"/>
    <lineage>
        <taxon>Eukaryota</taxon>
        <taxon>Fungi</taxon>
        <taxon>Dikarya</taxon>
        <taxon>Ascomycota</taxon>
        <taxon>Pezizomycotina</taxon>
        <taxon>Dothideomycetes</taxon>
        <taxon>Dothideomycetidae</taxon>
        <taxon>Mycosphaerellales</taxon>
        <taxon>Mycosphaerellaceae</taxon>
        <taxon>Zymoseptoria</taxon>
    </lineage>
</organism>
<dbReference type="EMBL" id="LT882682">
    <property type="protein sequence ID" value="SMY26417.1"/>
    <property type="molecule type" value="Genomic_DNA"/>
</dbReference>
<protein>
    <submittedName>
        <fullName evidence="2">Uncharacterized protein</fullName>
    </submittedName>
</protein>
<proteinExistence type="predicted"/>
<reference evidence="2 3" key="1">
    <citation type="submission" date="2016-10" db="EMBL/GenBank/DDBJ databases">
        <authorList>
            <person name="Varghese N."/>
        </authorList>
    </citation>
    <scope>NUCLEOTIDE SEQUENCE [LARGE SCALE GENOMIC DNA]</scope>
</reference>
<evidence type="ECO:0000256" key="1">
    <source>
        <dbReference type="SAM" id="MobiDB-lite"/>
    </source>
</evidence>
<gene>
    <name evidence="2" type="ORF">ZT1A5_G7860</name>
</gene>
<feature type="compositionally biased region" description="Basic and acidic residues" evidence="1">
    <location>
        <begin position="8"/>
        <end position="18"/>
    </location>
</feature>
<sequence length="325" mass="35204">MVHSIVRRPTELPREQHRSQNFFAFGSGTGDEAPRPYHVFGKAQTGTNTNLPTTYHGRRRLSTDASRLLRSLPSSTMPPPSLSNRPTITSTRKLLPLLAFVKLHLSAPPKTSLSTGENITPSSTTSGAFNRVQPSTANAMIPSITNQAAPPRVFDQLEMIHASLVRGTTLSPTYNFSTAGPPVLSTGPLAPLYSRGGVVIRITAESGLQHDVMLCDTNLCLICSRRGIGSENPGPSQFNGLPFCHVEDVRSDVPREMLRPGRPGEEVDYVAVRGATSPSVEVRCEMEEAVVQFQAGRRDVIVRALVCVEGKCEMCFGRGPDPQSS</sequence>
<dbReference type="Proteomes" id="UP000215453">
    <property type="component" value="Chromosome 7"/>
</dbReference>